<feature type="non-terminal residue" evidence="1">
    <location>
        <position position="121"/>
    </location>
</feature>
<proteinExistence type="predicted"/>
<organism evidence="1">
    <name type="scientific">Nothobranchius pienaari</name>
    <dbReference type="NCBI Taxonomy" id="704102"/>
    <lineage>
        <taxon>Eukaryota</taxon>
        <taxon>Metazoa</taxon>
        <taxon>Chordata</taxon>
        <taxon>Craniata</taxon>
        <taxon>Vertebrata</taxon>
        <taxon>Euteleostomi</taxon>
        <taxon>Actinopterygii</taxon>
        <taxon>Neopterygii</taxon>
        <taxon>Teleostei</taxon>
        <taxon>Neoteleostei</taxon>
        <taxon>Acanthomorphata</taxon>
        <taxon>Ovalentaria</taxon>
        <taxon>Atherinomorphae</taxon>
        <taxon>Cyprinodontiformes</taxon>
        <taxon>Nothobranchiidae</taxon>
        <taxon>Nothobranchius</taxon>
    </lineage>
</organism>
<name>A0A1A8Q5P3_9TELE</name>
<dbReference type="AlphaFoldDB" id="A0A1A8Q5P3"/>
<protein>
    <submittedName>
        <fullName evidence="1">Uncharacterized protein</fullName>
    </submittedName>
</protein>
<reference evidence="1" key="1">
    <citation type="submission" date="2016-05" db="EMBL/GenBank/DDBJ databases">
        <authorList>
            <person name="Lavstsen T."/>
            <person name="Jespersen J.S."/>
        </authorList>
    </citation>
    <scope>NUCLEOTIDE SEQUENCE</scope>
    <source>
        <tissue evidence="1">Brain</tissue>
    </source>
</reference>
<gene>
    <name evidence="1" type="primary">OJ1595_D08.12-1</name>
</gene>
<accession>A0A1A8Q5P3</accession>
<feature type="non-terminal residue" evidence="1">
    <location>
        <position position="1"/>
    </location>
</feature>
<evidence type="ECO:0000313" key="1">
    <source>
        <dbReference type="EMBL" id="SBR88801.1"/>
    </source>
</evidence>
<reference evidence="1" key="2">
    <citation type="submission" date="2016-06" db="EMBL/GenBank/DDBJ databases">
        <title>The genome of a short-lived fish provides insights into sex chromosome evolution and the genetic control of aging.</title>
        <authorList>
            <person name="Reichwald K."/>
            <person name="Felder M."/>
            <person name="Petzold A."/>
            <person name="Koch P."/>
            <person name="Groth M."/>
            <person name="Platzer M."/>
        </authorList>
    </citation>
    <scope>NUCLEOTIDE SEQUENCE</scope>
    <source>
        <tissue evidence="1">Brain</tissue>
    </source>
</reference>
<sequence length="121" mass="12820">FSLISLQIVHTSSITQPLATPTLAFCFVFKSCINCVENAVAGIKPGGGNLAQVQSTCSACQGVFQCSCFTEAVLHLLAIQLSEQGYTGGSLYPGQKKVSSRRQSTTTRNLDCKAIIVDLMG</sequence>
<dbReference type="EMBL" id="HAEG01011081">
    <property type="protein sequence ID" value="SBR88801.1"/>
    <property type="molecule type" value="Transcribed_RNA"/>
</dbReference>